<dbReference type="PANTHER" id="PTHR10363">
    <property type="entry name" value="BLEOMYCIN HYDROLASE"/>
    <property type="match status" value="1"/>
</dbReference>
<dbReference type="InterPro" id="IPR004134">
    <property type="entry name" value="Peptidase_C1B"/>
</dbReference>
<sequence>MGASASKEEMAPSSSSQATRALQRLNEKVPAPTASSSSSASASLHHSADRIHRIEAEANAALSASTTTKHHNDKARAQGQVTLSAVKEWSDEAWKLPTSRLANMVLHNADLAASLHSRQAEVADQHIFNIRIPDEGRPVANQHSSGRCWLFALTNCIRLEVIKKFELKEFELSQSYLHFWDKLEKSGYFLENMIDLIEEPLESRLVNYLMETPVNDGGQWDMATNLVVRYGVIPKALYPESFTSSNTGRFNKLLTYKLREYTLELRDLRTETLRRLRQSSSTILSEAETNKLIISTLRTRKEAQMAEIYRMLCIAYSEPPHPDQEFTWEYIDKHGKFHSLRTTPVQFQIEHTGTFTAKGSCSLVHDPRREDGKLITVSRLGNVFGMQPVLYVTSTPDLMKAAAIRTLKAGIPVFCGSDFGHGVDSSSGIMDPKLFGYETAFGIKMGMNKVERIDTGESQMTHATVITGVHLDNKGKPVRWRIENSWGPDVGDRGYMVMTDDWFDEWIFQVVIRKEYCRTQDWALFQRGIVKDETEVLPPYDPFGALA</sequence>
<keyword evidence="6" id="KW-1185">Reference proteome</keyword>
<dbReference type="GO" id="GO:0043418">
    <property type="term" value="P:homocysteine catabolic process"/>
    <property type="evidence" value="ECO:0007669"/>
    <property type="project" value="TreeGrafter"/>
</dbReference>
<accession>A0A177TKY6</accession>
<dbReference type="Proteomes" id="UP000077521">
    <property type="component" value="Unassembled WGS sequence"/>
</dbReference>
<evidence type="ECO:0000256" key="3">
    <source>
        <dbReference type="ARBA" id="ARBA00022807"/>
    </source>
</evidence>
<evidence type="ECO:0000313" key="6">
    <source>
        <dbReference type="Proteomes" id="UP000077521"/>
    </source>
</evidence>
<evidence type="ECO:0000256" key="4">
    <source>
        <dbReference type="SAM" id="MobiDB-lite"/>
    </source>
</evidence>
<dbReference type="GO" id="GO:0006508">
    <property type="term" value="P:proteolysis"/>
    <property type="evidence" value="ECO:0007669"/>
    <property type="project" value="UniProtKB-KW"/>
</dbReference>
<dbReference type="PANTHER" id="PTHR10363:SF2">
    <property type="entry name" value="BLEOMYCIN HYDROLASE"/>
    <property type="match status" value="1"/>
</dbReference>
<dbReference type="SUPFAM" id="SSF54001">
    <property type="entry name" value="Cysteine proteinases"/>
    <property type="match status" value="1"/>
</dbReference>
<dbReference type="AlphaFoldDB" id="A0A177TKY6"/>
<protein>
    <recommendedName>
        <fullName evidence="7">Cysteine proteinase 1, mitochondrial</fullName>
    </recommendedName>
</protein>
<evidence type="ECO:0000313" key="5">
    <source>
        <dbReference type="EMBL" id="KAE8244705.1"/>
    </source>
</evidence>
<keyword evidence="1" id="KW-0645">Protease</keyword>
<dbReference type="EMBL" id="LWDF02000594">
    <property type="protein sequence ID" value="KAE8244705.1"/>
    <property type="molecule type" value="Genomic_DNA"/>
</dbReference>
<reference evidence="5" key="1">
    <citation type="submission" date="2016-04" db="EMBL/GenBank/DDBJ databases">
        <authorList>
            <person name="Nguyen H.D."/>
            <person name="Samba Siva P."/>
            <person name="Cullis J."/>
            <person name="Levesque C.A."/>
            <person name="Hambleton S."/>
        </authorList>
    </citation>
    <scope>NUCLEOTIDE SEQUENCE</scope>
    <source>
        <strain evidence="5">DAOMC 236416</strain>
    </source>
</reference>
<feature type="compositionally biased region" description="Basic and acidic residues" evidence="4">
    <location>
        <begin position="1"/>
        <end position="10"/>
    </location>
</feature>
<keyword evidence="3" id="KW-0788">Thiol protease</keyword>
<dbReference type="CDD" id="cd00585">
    <property type="entry name" value="Peptidase_C1B"/>
    <property type="match status" value="1"/>
</dbReference>
<dbReference type="Gene3D" id="3.90.70.10">
    <property type="entry name" value="Cysteine proteinases"/>
    <property type="match status" value="1"/>
</dbReference>
<reference evidence="5" key="2">
    <citation type="journal article" date="2019" name="IMA Fungus">
        <title>Genome sequencing and comparison of five Tilletia species to identify candidate genes for the detection of regulated species infecting wheat.</title>
        <authorList>
            <person name="Nguyen H.D.T."/>
            <person name="Sultana T."/>
            <person name="Kesanakurti P."/>
            <person name="Hambleton S."/>
        </authorList>
    </citation>
    <scope>NUCLEOTIDE SEQUENCE</scope>
    <source>
        <strain evidence="5">DAOMC 236416</strain>
    </source>
</reference>
<gene>
    <name evidence="5" type="ORF">A4X13_0g6347</name>
</gene>
<feature type="compositionally biased region" description="Low complexity" evidence="4">
    <location>
        <begin position="34"/>
        <end position="45"/>
    </location>
</feature>
<keyword evidence="2" id="KW-0378">Hydrolase</keyword>
<evidence type="ECO:0008006" key="7">
    <source>
        <dbReference type="Google" id="ProtNLM"/>
    </source>
</evidence>
<dbReference type="InterPro" id="IPR038765">
    <property type="entry name" value="Papain-like_cys_pep_sf"/>
</dbReference>
<evidence type="ECO:0000256" key="1">
    <source>
        <dbReference type="ARBA" id="ARBA00022670"/>
    </source>
</evidence>
<name>A0A177TKY6_9BASI</name>
<proteinExistence type="predicted"/>
<evidence type="ECO:0000256" key="2">
    <source>
        <dbReference type="ARBA" id="ARBA00022801"/>
    </source>
</evidence>
<dbReference type="GO" id="GO:0009636">
    <property type="term" value="P:response to toxic substance"/>
    <property type="evidence" value="ECO:0007669"/>
    <property type="project" value="TreeGrafter"/>
</dbReference>
<organism evidence="5 6">
    <name type="scientific">Tilletia indica</name>
    <dbReference type="NCBI Taxonomy" id="43049"/>
    <lineage>
        <taxon>Eukaryota</taxon>
        <taxon>Fungi</taxon>
        <taxon>Dikarya</taxon>
        <taxon>Basidiomycota</taxon>
        <taxon>Ustilaginomycotina</taxon>
        <taxon>Exobasidiomycetes</taxon>
        <taxon>Tilletiales</taxon>
        <taxon>Tilletiaceae</taxon>
        <taxon>Tilletia</taxon>
    </lineage>
</organism>
<dbReference type="Pfam" id="PF03051">
    <property type="entry name" value="Peptidase_C1_2"/>
    <property type="match status" value="1"/>
</dbReference>
<dbReference type="GO" id="GO:0070005">
    <property type="term" value="F:cysteine-type aminopeptidase activity"/>
    <property type="evidence" value="ECO:0007669"/>
    <property type="project" value="InterPro"/>
</dbReference>
<dbReference type="GO" id="GO:0005737">
    <property type="term" value="C:cytoplasm"/>
    <property type="evidence" value="ECO:0007669"/>
    <property type="project" value="TreeGrafter"/>
</dbReference>
<comment type="caution">
    <text evidence="5">The sequence shown here is derived from an EMBL/GenBank/DDBJ whole genome shotgun (WGS) entry which is preliminary data.</text>
</comment>
<feature type="region of interest" description="Disordered" evidence="4">
    <location>
        <begin position="1"/>
        <end position="48"/>
    </location>
</feature>